<keyword evidence="1" id="KW-0472">Membrane</keyword>
<keyword evidence="1" id="KW-1133">Transmembrane helix</keyword>
<name>A0A166II62_NODSP</name>
<accession>A0A166II62</accession>
<organism evidence="2 3">
    <name type="scientific">Nodularia spumigena CENA596</name>
    <dbReference type="NCBI Taxonomy" id="1819295"/>
    <lineage>
        <taxon>Bacteria</taxon>
        <taxon>Bacillati</taxon>
        <taxon>Cyanobacteriota</taxon>
        <taxon>Cyanophyceae</taxon>
        <taxon>Nostocales</taxon>
        <taxon>Nodulariaceae</taxon>
        <taxon>Nodularia</taxon>
    </lineage>
</organism>
<comment type="caution">
    <text evidence="2">The sequence shown here is derived from an EMBL/GenBank/DDBJ whole genome shotgun (WGS) entry which is preliminary data.</text>
</comment>
<evidence type="ECO:0000256" key="1">
    <source>
        <dbReference type="SAM" id="Phobius"/>
    </source>
</evidence>
<evidence type="ECO:0000313" key="3">
    <source>
        <dbReference type="Proteomes" id="UP000076555"/>
    </source>
</evidence>
<evidence type="ECO:0000313" key="2">
    <source>
        <dbReference type="EMBL" id="KZL48437.1"/>
    </source>
</evidence>
<dbReference type="EMBL" id="LWAJ01000243">
    <property type="protein sequence ID" value="KZL48437.1"/>
    <property type="molecule type" value="Genomic_DNA"/>
</dbReference>
<keyword evidence="1" id="KW-0812">Transmembrane</keyword>
<protein>
    <submittedName>
        <fullName evidence="2">NADH dehydrogenase</fullName>
    </submittedName>
</protein>
<gene>
    <name evidence="2" type="ORF">A2T98_17955</name>
</gene>
<dbReference type="Proteomes" id="UP000076555">
    <property type="component" value="Unassembled WGS sequence"/>
</dbReference>
<proteinExistence type="predicted"/>
<reference evidence="2 3" key="1">
    <citation type="submission" date="2016-04" db="EMBL/GenBank/DDBJ databases">
        <title>Draft Genome Assembly of the Bloom-forming Cyanobacterium Nodularia spumigena Strain CENA596 in Shrimp Production Ponds.</title>
        <authorList>
            <person name="Popin R.V."/>
            <person name="Rigonato J."/>
            <person name="Abreu V.A."/>
            <person name="Andreote A.P."/>
            <person name="Silveira S.B."/>
            <person name="Odebrecht C."/>
            <person name="Fiore M.F."/>
        </authorList>
    </citation>
    <scope>NUCLEOTIDE SEQUENCE [LARGE SCALE GENOMIC DNA]</scope>
    <source>
        <strain evidence="2 3">CENA596</strain>
    </source>
</reference>
<dbReference type="AlphaFoldDB" id="A0A166II62"/>
<sequence length="53" mass="6121">MKLTSGFVAQISHSGSKFKALSQQLIVNRRNLFLLNIIFILPLYLPKRNYVTK</sequence>
<feature type="transmembrane region" description="Helical" evidence="1">
    <location>
        <begin position="27"/>
        <end position="45"/>
    </location>
</feature>